<name>W9VIS9_9GAMM</name>
<sequence length="49" mass="5434">MRDSCQPPALVSKPRQNRHPRHRITPMSIHPRSTTSATWVNARTTAAGG</sequence>
<accession>W9VIS9</accession>
<proteinExistence type="predicted"/>
<feature type="compositionally biased region" description="Polar residues" evidence="1">
    <location>
        <begin position="31"/>
        <end position="49"/>
    </location>
</feature>
<gene>
    <name evidence="2" type="ORF">D779_0710</name>
</gene>
<dbReference type="EMBL" id="AONC01000017">
    <property type="protein sequence ID" value="EXJ15962.1"/>
    <property type="molecule type" value="Genomic_DNA"/>
</dbReference>
<reference evidence="2 3" key="1">
    <citation type="submission" date="2012-11" db="EMBL/GenBank/DDBJ databases">
        <title>Genome assembly of Thiorhodococcus sp. AK35.</title>
        <authorList>
            <person name="Nupur N."/>
            <person name="Khatri I."/>
            <person name="Subramanian S."/>
            <person name="Pinnaka A."/>
        </authorList>
    </citation>
    <scope>NUCLEOTIDE SEQUENCE [LARGE SCALE GENOMIC DNA]</scope>
    <source>
        <strain evidence="2 3">AK35</strain>
    </source>
</reference>
<organism evidence="2 3">
    <name type="scientific">Imhoffiella purpurea</name>
    <dbReference type="NCBI Taxonomy" id="1249627"/>
    <lineage>
        <taxon>Bacteria</taxon>
        <taxon>Pseudomonadati</taxon>
        <taxon>Pseudomonadota</taxon>
        <taxon>Gammaproteobacteria</taxon>
        <taxon>Chromatiales</taxon>
        <taxon>Chromatiaceae</taxon>
        <taxon>Imhoffiella</taxon>
    </lineage>
</organism>
<evidence type="ECO:0000256" key="1">
    <source>
        <dbReference type="SAM" id="MobiDB-lite"/>
    </source>
</evidence>
<feature type="compositionally biased region" description="Basic residues" evidence="1">
    <location>
        <begin position="15"/>
        <end position="24"/>
    </location>
</feature>
<dbReference type="STRING" id="1249627.D779_0710"/>
<protein>
    <submittedName>
        <fullName evidence="2">Uncharacterized protein</fullName>
    </submittedName>
</protein>
<comment type="caution">
    <text evidence="2">The sequence shown here is derived from an EMBL/GenBank/DDBJ whole genome shotgun (WGS) entry which is preliminary data.</text>
</comment>
<dbReference type="AlphaFoldDB" id="W9VIS9"/>
<dbReference type="Proteomes" id="UP000019460">
    <property type="component" value="Unassembled WGS sequence"/>
</dbReference>
<keyword evidence="3" id="KW-1185">Reference proteome</keyword>
<feature type="region of interest" description="Disordered" evidence="1">
    <location>
        <begin position="1"/>
        <end position="49"/>
    </location>
</feature>
<evidence type="ECO:0000313" key="2">
    <source>
        <dbReference type="EMBL" id="EXJ15962.1"/>
    </source>
</evidence>
<evidence type="ECO:0000313" key="3">
    <source>
        <dbReference type="Proteomes" id="UP000019460"/>
    </source>
</evidence>